<dbReference type="Gene3D" id="3.30.930.10">
    <property type="entry name" value="Bira Bifunctional Protein, Domain 2"/>
    <property type="match status" value="1"/>
</dbReference>
<dbReference type="InterPro" id="IPR004143">
    <property type="entry name" value="BPL_LPL_catalytic"/>
</dbReference>
<evidence type="ECO:0000313" key="2">
    <source>
        <dbReference type="EMBL" id="WOK97584.1"/>
    </source>
</evidence>
<dbReference type="EMBL" id="CP136891">
    <property type="protein sequence ID" value="WOK97584.1"/>
    <property type="molecule type" value="Genomic_DNA"/>
</dbReference>
<dbReference type="PROSITE" id="PS51733">
    <property type="entry name" value="BPL_LPL_CATALYTIC"/>
    <property type="match status" value="1"/>
</dbReference>
<dbReference type="SUPFAM" id="SSF55681">
    <property type="entry name" value="Class II aaRS and biotin synthetases"/>
    <property type="match status" value="1"/>
</dbReference>
<feature type="domain" description="BPL/LPL catalytic" evidence="1">
    <location>
        <begin position="211"/>
        <end position="398"/>
    </location>
</feature>
<dbReference type="FunFam" id="3.30.930.10:FF:000077">
    <property type="entry name" value="Putative lipoate-protein ligase A"/>
    <property type="match status" value="1"/>
</dbReference>
<dbReference type="AlphaFoldDB" id="A0AAQ3Q6D4"/>
<gene>
    <name evidence="2" type="ORF">Cni_G06292</name>
</gene>
<evidence type="ECO:0000259" key="1">
    <source>
        <dbReference type="PROSITE" id="PS51733"/>
    </source>
</evidence>
<reference evidence="2 3" key="1">
    <citation type="submission" date="2023-10" db="EMBL/GenBank/DDBJ databases">
        <title>Chromosome-scale genome assembly provides insights into flower coloration mechanisms of Canna indica.</title>
        <authorList>
            <person name="Li C."/>
        </authorList>
    </citation>
    <scope>NUCLEOTIDE SEQUENCE [LARGE SCALE GENOMIC DNA]</scope>
    <source>
        <tissue evidence="2">Flower</tissue>
    </source>
</reference>
<evidence type="ECO:0000313" key="3">
    <source>
        <dbReference type="Proteomes" id="UP001327560"/>
    </source>
</evidence>
<keyword evidence="3" id="KW-1185">Reference proteome</keyword>
<name>A0AAQ3Q6D4_9LILI</name>
<dbReference type="InterPro" id="IPR053264">
    <property type="entry name" value="Lipoate-ligase_2_inactive"/>
</dbReference>
<proteinExistence type="predicted"/>
<dbReference type="CDD" id="cd16443">
    <property type="entry name" value="LplA"/>
    <property type="match status" value="1"/>
</dbReference>
<dbReference type="PANTHER" id="PTHR43506">
    <property type="entry name" value="BIOTIN/LIPOATE A/B PROTEIN LIGASE FAMILY"/>
    <property type="match status" value="1"/>
</dbReference>
<sequence length="435" mass="48405">MPASRPIFSLDHHASPIYHLIAASPHSPIAAASPGALLRLSFTNSLSGDPLSLISSHSCHPSSLPKSGVTSFHPLPRTATSLSSISYHQECVAGASSSPFFDSLCSHHVVTTPHPLTTSCITKTCQQRFRQLDSSPLHTLAGRSVSLGRYQVAACYDLEDKKRSFVGTLNLKMTLAQVRNASLPCMNLIRMTAVPILEQLYLEEKLLRTSAENWCIVNHGTNHPTIVMGISGRPSELIELKSVLRDQIPIIRRFTGGGTVIVDGGTIFVSFICNKNAIPGLQPYPHPIMSWSAQLYSDVLSGFGDFHLRENDYAFNSRKFGGNAQSIIKERWIHHTSFLWDYDVKNMEYLKLPARAPRYRSARSHVEFLCRMKDYIPSRSTFVERTIKSLGSYFSVRPFRPDEIAIPSSTLLGSTKLLTRQELENAYASQCEDLR</sequence>
<dbReference type="Pfam" id="PF21948">
    <property type="entry name" value="LplA-B_cat"/>
    <property type="match status" value="1"/>
</dbReference>
<organism evidence="2 3">
    <name type="scientific">Canna indica</name>
    <name type="common">Indian-shot</name>
    <dbReference type="NCBI Taxonomy" id="4628"/>
    <lineage>
        <taxon>Eukaryota</taxon>
        <taxon>Viridiplantae</taxon>
        <taxon>Streptophyta</taxon>
        <taxon>Embryophyta</taxon>
        <taxon>Tracheophyta</taxon>
        <taxon>Spermatophyta</taxon>
        <taxon>Magnoliopsida</taxon>
        <taxon>Liliopsida</taxon>
        <taxon>Zingiberales</taxon>
        <taxon>Cannaceae</taxon>
        <taxon>Canna</taxon>
    </lineage>
</organism>
<protein>
    <recommendedName>
        <fullName evidence="1">BPL/LPL catalytic domain-containing protein</fullName>
    </recommendedName>
</protein>
<dbReference type="InterPro" id="IPR045864">
    <property type="entry name" value="aa-tRNA-synth_II/BPL/LPL"/>
</dbReference>
<accession>A0AAQ3Q6D4</accession>
<dbReference type="Proteomes" id="UP001327560">
    <property type="component" value="Chromosome 2"/>
</dbReference>
<dbReference type="PANTHER" id="PTHR43506:SF1">
    <property type="entry name" value="BPL_LPL CATALYTIC DOMAIN-CONTAINING PROTEIN"/>
    <property type="match status" value="1"/>
</dbReference>